<gene>
    <name evidence="2" type="ORF">SCF082_LOCUS45804</name>
</gene>
<organism evidence="2 3">
    <name type="scientific">Durusdinium trenchii</name>
    <dbReference type="NCBI Taxonomy" id="1381693"/>
    <lineage>
        <taxon>Eukaryota</taxon>
        <taxon>Sar</taxon>
        <taxon>Alveolata</taxon>
        <taxon>Dinophyceae</taxon>
        <taxon>Suessiales</taxon>
        <taxon>Symbiodiniaceae</taxon>
        <taxon>Durusdinium</taxon>
    </lineage>
</organism>
<dbReference type="Proteomes" id="UP001642464">
    <property type="component" value="Unassembled WGS sequence"/>
</dbReference>
<keyword evidence="3" id="KW-1185">Reference proteome</keyword>
<protein>
    <submittedName>
        <fullName evidence="2">Uncharacterized protein</fullName>
    </submittedName>
</protein>
<evidence type="ECO:0000256" key="1">
    <source>
        <dbReference type="SAM" id="Phobius"/>
    </source>
</evidence>
<feature type="transmembrane region" description="Helical" evidence="1">
    <location>
        <begin position="32"/>
        <end position="51"/>
    </location>
</feature>
<dbReference type="EMBL" id="CAXAMM010041151">
    <property type="protein sequence ID" value="CAK9097635.1"/>
    <property type="molecule type" value="Genomic_DNA"/>
</dbReference>
<name>A0ABP0RAN1_9DINO</name>
<evidence type="ECO:0000313" key="3">
    <source>
        <dbReference type="Proteomes" id="UP001642464"/>
    </source>
</evidence>
<feature type="transmembrane region" description="Helical" evidence="1">
    <location>
        <begin position="7"/>
        <end position="26"/>
    </location>
</feature>
<accession>A0ABP0RAN1</accession>
<sequence length="326" mass="37157">MNMCDKIVLFLGALMSSSLFAFHHMIPSPWDLVYVVLGCLMMPAIFFLILMRHVPHKSEEKYHVSRVWARTAYDADIAHRTLAISRVRIAGTKGGKGMIQDVGLIGEQCCDLNWTGVRHELALVTWTRTLLEDEIEKYTNGQAAYAWVISRPRILVRPLAVRRAQSSINWVKLDDGSIQELQQRAAYDGSAAMAAAIRSDMAQVERQRRRPGRRRSSSARERLVAGLMAEADDFWSEGDGVVNEVTASMQIFQNLCAWLLYGPKPPMKLMRKLLLQSARGLNEQLLKLRSPEEADKVQQLRWCFELYHRLESLPRPLAELRKALQV</sequence>
<keyword evidence="1" id="KW-0472">Membrane</keyword>
<proteinExistence type="predicted"/>
<evidence type="ECO:0000313" key="2">
    <source>
        <dbReference type="EMBL" id="CAK9097635.1"/>
    </source>
</evidence>
<keyword evidence="1" id="KW-1133">Transmembrane helix</keyword>
<reference evidence="2 3" key="1">
    <citation type="submission" date="2024-02" db="EMBL/GenBank/DDBJ databases">
        <authorList>
            <person name="Chen Y."/>
            <person name="Shah S."/>
            <person name="Dougan E. K."/>
            <person name="Thang M."/>
            <person name="Chan C."/>
        </authorList>
    </citation>
    <scope>NUCLEOTIDE SEQUENCE [LARGE SCALE GENOMIC DNA]</scope>
</reference>
<keyword evidence="1" id="KW-0812">Transmembrane</keyword>
<comment type="caution">
    <text evidence="2">The sequence shown here is derived from an EMBL/GenBank/DDBJ whole genome shotgun (WGS) entry which is preliminary data.</text>
</comment>